<dbReference type="PANTHER" id="PTHR42702">
    <property type="entry name" value="NUCLEOTIDE PYROPHOSPHOHYDROLASE"/>
    <property type="match status" value="1"/>
</dbReference>
<proteinExistence type="predicted"/>
<dbReference type="EMBL" id="JANUCP010000001">
    <property type="protein sequence ID" value="MCS3918316.1"/>
    <property type="molecule type" value="Genomic_DNA"/>
</dbReference>
<accession>A0ABT2EK60</accession>
<dbReference type="Proteomes" id="UP001204798">
    <property type="component" value="Unassembled WGS sequence"/>
</dbReference>
<reference evidence="2 3" key="1">
    <citation type="submission" date="2022-08" db="EMBL/GenBank/DDBJ databases">
        <title>Bacterial and archaeal communities from various locations to study Microbial Dark Matter (Phase II).</title>
        <authorList>
            <person name="Stepanauskas R."/>
        </authorList>
    </citation>
    <scope>NUCLEOTIDE SEQUENCE [LARGE SCALE GENOMIC DNA]</scope>
    <source>
        <strain evidence="2 3">PD1</strain>
    </source>
</reference>
<dbReference type="Gene3D" id="1.10.287.1080">
    <property type="entry name" value="MazG-like"/>
    <property type="match status" value="1"/>
</dbReference>
<protein>
    <submittedName>
        <fullName evidence="2">NTP pyrophosphatase (Non-canonical NTP hydrolase)</fullName>
    </submittedName>
</protein>
<sequence>MTLRDLQEQIRRTYFERDSQRGLERTFLWFVEEVGELARLLKTDQRDAEALHVEFSDVLAWLLSVANLAGVDIETAAQRYANGCPKCHNSPCRCPMR</sequence>
<name>A0ABT2EK60_9BACT</name>
<comment type="caution">
    <text evidence="2">The sequence shown here is derived from an EMBL/GenBank/DDBJ whole genome shotgun (WGS) entry which is preliminary data.</text>
</comment>
<evidence type="ECO:0000313" key="2">
    <source>
        <dbReference type="EMBL" id="MCS3918316.1"/>
    </source>
</evidence>
<dbReference type="PANTHER" id="PTHR42702:SF1">
    <property type="entry name" value="REGULATORY PROTEIN FOR BETA-LACTAMASE"/>
    <property type="match status" value="1"/>
</dbReference>
<gene>
    <name evidence="2" type="ORF">M2350_000713</name>
</gene>
<feature type="domain" description="NTP pyrophosphohydrolase MazG-like" evidence="1">
    <location>
        <begin position="24"/>
        <end position="82"/>
    </location>
</feature>
<dbReference type="Pfam" id="PF03819">
    <property type="entry name" value="MazG"/>
    <property type="match status" value="1"/>
</dbReference>
<dbReference type="SUPFAM" id="SSF101386">
    <property type="entry name" value="all-alpha NTP pyrophosphatases"/>
    <property type="match status" value="1"/>
</dbReference>
<keyword evidence="2" id="KW-0378">Hydrolase</keyword>
<dbReference type="GO" id="GO:0016787">
    <property type="term" value="F:hydrolase activity"/>
    <property type="evidence" value="ECO:0007669"/>
    <property type="project" value="UniProtKB-KW"/>
</dbReference>
<evidence type="ECO:0000259" key="1">
    <source>
        <dbReference type="Pfam" id="PF03819"/>
    </source>
</evidence>
<dbReference type="RefSeq" id="WP_259093986.1">
    <property type="nucleotide sequence ID" value="NZ_CP130454.1"/>
</dbReference>
<evidence type="ECO:0000313" key="3">
    <source>
        <dbReference type="Proteomes" id="UP001204798"/>
    </source>
</evidence>
<organism evidence="2 3">
    <name type="scientific">Candidatus Fervidibacter sacchari</name>
    <dbReference type="NCBI Taxonomy" id="1448929"/>
    <lineage>
        <taxon>Bacteria</taxon>
        <taxon>Candidatus Fervidibacterota</taxon>
        <taxon>Candidatus Fervidibacter</taxon>
    </lineage>
</organism>
<dbReference type="InterPro" id="IPR004518">
    <property type="entry name" value="MazG-like_dom"/>
</dbReference>
<keyword evidence="3" id="KW-1185">Reference proteome</keyword>